<keyword evidence="2" id="KW-0238">DNA-binding</keyword>
<protein>
    <submittedName>
        <fullName evidence="5">Transcriptional regulator</fullName>
    </submittedName>
</protein>
<evidence type="ECO:0000313" key="8">
    <source>
        <dbReference type="Proteomes" id="UP000244083"/>
    </source>
</evidence>
<reference evidence="7 9" key="2">
    <citation type="journal article" date="2018" name="J Appl Environ Microbiol">
        <title>The gut symbionts Lactobacillus reuteri R2lc and 2010 encode a polyketide synthase cluster that activates the mammalian aryl-hydrocarbon receptor.</title>
        <authorList>
            <person name="Ozcam M."/>
            <person name="Roos S."/>
            <person name="Van Pijkeren J.P."/>
        </authorList>
    </citation>
    <scope>NUCLEOTIDE SEQUENCE [LARGE SCALE GENOMIC DNA]</scope>
    <source>
        <strain evidence="7 9">R2lc</strain>
    </source>
</reference>
<reference evidence="8" key="3">
    <citation type="submission" date="2018-04" db="EMBL/GenBank/DDBJ databases">
        <title>Draft Genome Sequences of 10 Lactobacillus Species from 22 Commercial Probiotic Products.</title>
        <authorList>
            <person name="Gangiredla J."/>
            <person name="Barnaba T.J."/>
            <person name="Mammel M.K."/>
            <person name="Lacher D.W."/>
            <person name="Elkins C.A."/>
            <person name="Lampel K.A."/>
            <person name="Whitehouse C.A."/>
            <person name="Tartera C."/>
        </authorList>
    </citation>
    <scope>NUCLEOTIDE SEQUENCE [LARGE SCALE GENOMIC DNA]</scope>
    <source>
        <strain evidence="8">DS12_10</strain>
    </source>
</reference>
<dbReference type="EMBL" id="WJND01000021">
    <property type="protein sequence ID" value="MRG90163.1"/>
    <property type="molecule type" value="Genomic_DNA"/>
</dbReference>
<dbReference type="InterPro" id="IPR002577">
    <property type="entry name" value="HTH_HxlR"/>
</dbReference>
<dbReference type="EMBL" id="PTLS01000035">
    <property type="protein sequence ID" value="RMX24919.1"/>
    <property type="molecule type" value="Genomic_DNA"/>
</dbReference>
<dbReference type="GO" id="GO:0003677">
    <property type="term" value="F:DNA binding"/>
    <property type="evidence" value="ECO:0007669"/>
    <property type="project" value="UniProtKB-KW"/>
</dbReference>
<feature type="domain" description="HTH hxlR-type" evidence="4">
    <location>
        <begin position="8"/>
        <end position="102"/>
    </location>
</feature>
<reference evidence="6" key="1">
    <citation type="journal article" date="2018" name="Genome Announc.">
        <title>Fifty-Six Draft Genome Sequences of 10 Lactobacillus Species from 22 Commercial Dietary Supplements.</title>
        <authorList>
            <person name="Gangiredla J."/>
            <person name="Barnaba T.J."/>
            <person name="Mammel M.K."/>
            <person name="Lacher D.W."/>
            <person name="Elkins C.A."/>
            <person name="Lampel K.A."/>
            <person name="Whitehouse C.A."/>
            <person name="Tartera C."/>
        </authorList>
    </citation>
    <scope>NUCLEOTIDE SEQUENCE</scope>
    <source>
        <strain evidence="6">DS12_10</strain>
    </source>
</reference>
<dbReference type="PROSITE" id="PS51118">
    <property type="entry name" value="HTH_HXLR"/>
    <property type="match status" value="1"/>
</dbReference>
<comment type="caution">
    <text evidence="5">The sequence shown here is derived from an EMBL/GenBank/DDBJ whole genome shotgun (WGS) entry which is preliminary data.</text>
</comment>
<dbReference type="EMBL" id="QAZN01000029">
    <property type="protein sequence ID" value="PTV01194.1"/>
    <property type="molecule type" value="Genomic_DNA"/>
</dbReference>
<dbReference type="Proteomes" id="UP000460207">
    <property type="component" value="Unassembled WGS sequence"/>
</dbReference>
<gene>
    <name evidence="7" type="ORF">C5O77_07255</name>
    <name evidence="6" type="ORF">DB325_09775</name>
    <name evidence="5" type="ORF">GIX76_09275</name>
</gene>
<sequence length="132" mass="15468">MTEKKDECGVKYTLDVLEDRWQPRIIFWLGFRPFAIEELHQLLPELTDVALNEEITSLQNLRIVNPVVDEENKYSLTDDGNDLRNMVLTMSVWGRQQMDDSANRVSTQIVEPEKDASMSELIKFNEKLNEYM</sequence>
<evidence type="ECO:0000313" key="10">
    <source>
        <dbReference type="Proteomes" id="UP000460207"/>
    </source>
</evidence>
<reference evidence="5 10" key="4">
    <citation type="submission" date="2019-11" db="EMBL/GenBank/DDBJ databases">
        <title>Draft genome sequence of 12 host-associated Lactobacillus reuteri rodent strains.</title>
        <authorList>
            <person name="Zhang S."/>
            <person name="Ozcam M."/>
            <person name="Van Pijkeren J.P."/>
        </authorList>
    </citation>
    <scope>NUCLEOTIDE SEQUENCE [LARGE SCALE GENOMIC DNA]</scope>
    <source>
        <strain evidence="5 10">N4I</strain>
    </source>
</reference>
<evidence type="ECO:0000313" key="5">
    <source>
        <dbReference type="EMBL" id="MRG90163.1"/>
    </source>
</evidence>
<dbReference type="SUPFAM" id="SSF46785">
    <property type="entry name" value="Winged helix' DNA-binding domain"/>
    <property type="match status" value="1"/>
</dbReference>
<keyword evidence="1" id="KW-0805">Transcription regulation</keyword>
<dbReference type="AlphaFoldDB" id="A0A081NSB7"/>
<name>A0A081NSB7_LIMRT</name>
<keyword evidence="3" id="KW-0804">Transcription</keyword>
<dbReference type="RefSeq" id="WP_035151484.1">
    <property type="nucleotide sequence ID" value="NZ_CP196424.1"/>
</dbReference>
<evidence type="ECO:0000313" key="9">
    <source>
        <dbReference type="Proteomes" id="UP000276940"/>
    </source>
</evidence>
<dbReference type="InterPro" id="IPR036388">
    <property type="entry name" value="WH-like_DNA-bd_sf"/>
</dbReference>
<organism evidence="5 10">
    <name type="scientific">Limosilactobacillus reuteri</name>
    <name type="common">Lactobacillus reuteri</name>
    <dbReference type="NCBI Taxonomy" id="1598"/>
    <lineage>
        <taxon>Bacteria</taxon>
        <taxon>Bacillati</taxon>
        <taxon>Bacillota</taxon>
        <taxon>Bacilli</taxon>
        <taxon>Lactobacillales</taxon>
        <taxon>Lactobacillaceae</taxon>
        <taxon>Limosilactobacillus</taxon>
    </lineage>
</organism>
<evidence type="ECO:0000313" key="6">
    <source>
        <dbReference type="EMBL" id="PTV01194.1"/>
    </source>
</evidence>
<dbReference type="Pfam" id="PF01638">
    <property type="entry name" value="HxlR"/>
    <property type="match status" value="1"/>
</dbReference>
<dbReference type="Proteomes" id="UP000276940">
    <property type="component" value="Unassembled WGS sequence"/>
</dbReference>
<dbReference type="Proteomes" id="UP000244083">
    <property type="component" value="Unassembled WGS sequence"/>
</dbReference>
<evidence type="ECO:0000259" key="4">
    <source>
        <dbReference type="PROSITE" id="PS51118"/>
    </source>
</evidence>
<dbReference type="Gene3D" id="1.10.10.10">
    <property type="entry name" value="Winged helix-like DNA-binding domain superfamily/Winged helix DNA-binding domain"/>
    <property type="match status" value="1"/>
</dbReference>
<evidence type="ECO:0000256" key="1">
    <source>
        <dbReference type="ARBA" id="ARBA00023015"/>
    </source>
</evidence>
<dbReference type="InterPro" id="IPR036390">
    <property type="entry name" value="WH_DNA-bd_sf"/>
</dbReference>
<evidence type="ECO:0000256" key="3">
    <source>
        <dbReference type="ARBA" id="ARBA00023163"/>
    </source>
</evidence>
<evidence type="ECO:0000313" key="7">
    <source>
        <dbReference type="EMBL" id="RMX24919.1"/>
    </source>
</evidence>
<dbReference type="PANTHER" id="PTHR33204">
    <property type="entry name" value="TRANSCRIPTIONAL REGULATOR, MARR FAMILY"/>
    <property type="match status" value="1"/>
</dbReference>
<proteinExistence type="predicted"/>
<evidence type="ECO:0000256" key="2">
    <source>
        <dbReference type="ARBA" id="ARBA00023125"/>
    </source>
</evidence>
<accession>A0A081NSB7</accession>